<comment type="caution">
    <text evidence="2">The sequence shown here is derived from an EMBL/GenBank/DDBJ whole genome shotgun (WGS) entry which is preliminary data.</text>
</comment>
<keyword evidence="2" id="KW-0456">Lyase</keyword>
<dbReference type="InterPro" id="IPR017693">
    <property type="entry name" value="Phosphonate_metab_PhnP"/>
</dbReference>
<dbReference type="InterPro" id="IPR035682">
    <property type="entry name" value="PhnP_MBL"/>
</dbReference>
<name>A0A0A3Z1T6_9GAMM</name>
<protein>
    <submittedName>
        <fullName evidence="2">Carbon-phosphorus lyase complex accessory protein</fullName>
    </submittedName>
</protein>
<feature type="domain" description="Metallo-beta-lactamase" evidence="1">
    <location>
        <begin position="36"/>
        <end position="215"/>
    </location>
</feature>
<dbReference type="Gene3D" id="3.60.15.10">
    <property type="entry name" value="Ribonuclease Z/Hydroxyacylglutathione hydrolase-like"/>
    <property type="match status" value="1"/>
</dbReference>
<dbReference type="CDD" id="cd07736">
    <property type="entry name" value="PhnP-like_MBL-fold"/>
    <property type="match status" value="1"/>
</dbReference>
<dbReference type="STRING" id="371042.NG99_12525"/>
<proteinExistence type="predicted"/>
<dbReference type="PANTHER" id="PTHR42663">
    <property type="entry name" value="HYDROLASE C777.06C-RELATED-RELATED"/>
    <property type="match status" value="1"/>
</dbReference>
<dbReference type="OrthoDB" id="9803916at2"/>
<dbReference type="SMART" id="SM00849">
    <property type="entry name" value="Lactamase_B"/>
    <property type="match status" value="1"/>
</dbReference>
<dbReference type="Proteomes" id="UP000030351">
    <property type="component" value="Unassembled WGS sequence"/>
</dbReference>
<dbReference type="InterPro" id="IPR036866">
    <property type="entry name" value="RibonucZ/Hydroxyglut_hydro"/>
</dbReference>
<dbReference type="Pfam" id="PF12706">
    <property type="entry name" value="Lactamase_B_2"/>
    <property type="match status" value="1"/>
</dbReference>
<evidence type="ECO:0000259" key="1">
    <source>
        <dbReference type="SMART" id="SM00849"/>
    </source>
</evidence>
<dbReference type="PANTHER" id="PTHR42663:SF6">
    <property type="entry name" value="HYDROLASE C777.06C-RELATED"/>
    <property type="match status" value="1"/>
</dbReference>
<dbReference type="NCBIfam" id="TIGR03307">
    <property type="entry name" value="PhnP"/>
    <property type="match status" value="1"/>
</dbReference>
<dbReference type="eggNOG" id="COG1235">
    <property type="taxonomic scope" value="Bacteria"/>
</dbReference>
<gene>
    <name evidence="2" type="primary">phnP</name>
    <name evidence="2" type="ORF">NG99_12525</name>
</gene>
<reference evidence="2 3" key="1">
    <citation type="submission" date="2014-10" db="EMBL/GenBank/DDBJ databases">
        <title>Genome sequence of Erwinia typographi M043b.</title>
        <authorList>
            <person name="Chan K.-G."/>
            <person name="Tan W.-S."/>
        </authorList>
    </citation>
    <scope>NUCLEOTIDE SEQUENCE [LARGE SCALE GENOMIC DNA]</scope>
    <source>
        <strain evidence="2 3">M043b</strain>
    </source>
</reference>
<dbReference type="EMBL" id="JRUQ01000038">
    <property type="protein sequence ID" value="KGT93027.1"/>
    <property type="molecule type" value="Genomic_DNA"/>
</dbReference>
<sequence>MKFTFSGTGDVRQVPVFGCFCPACELAQQQPERRRGPASAVIRHDGQTTLLDAGLCHLEKQFAPGELDRILLTHFHMDHVQGLFALRWGKGPKIPVYCPPDEQGCDDLYRHPGLLAFQPFLRPFDPLPCGTLLVTPLPLIHSKVTYGYLIEHQGRRLTYLTDTVGLPEQTLSWLQQRNLDHLVLDCSYAPANDPPHNHNDISLALTLHHQLSPGQTWLTHISHEVDNWLAENELPNSVAAAYDGLTLEI</sequence>
<dbReference type="InterPro" id="IPR001279">
    <property type="entry name" value="Metallo-B-lactamas"/>
</dbReference>
<organism evidence="2 3">
    <name type="scientific">Erwinia typographi</name>
    <dbReference type="NCBI Taxonomy" id="371042"/>
    <lineage>
        <taxon>Bacteria</taxon>
        <taxon>Pseudomonadati</taxon>
        <taxon>Pseudomonadota</taxon>
        <taxon>Gammaproteobacteria</taxon>
        <taxon>Enterobacterales</taxon>
        <taxon>Erwiniaceae</taxon>
        <taxon>Erwinia</taxon>
    </lineage>
</organism>
<accession>A0A0A3Z1T6</accession>
<dbReference type="SUPFAM" id="SSF56281">
    <property type="entry name" value="Metallo-hydrolase/oxidoreductase"/>
    <property type="match status" value="1"/>
</dbReference>
<dbReference type="AlphaFoldDB" id="A0A0A3Z1T6"/>
<dbReference type="GO" id="GO:0019700">
    <property type="term" value="P:organic phosphonate catabolic process"/>
    <property type="evidence" value="ECO:0007669"/>
    <property type="project" value="InterPro"/>
</dbReference>
<dbReference type="GO" id="GO:0008081">
    <property type="term" value="F:phosphoric diester hydrolase activity"/>
    <property type="evidence" value="ECO:0007669"/>
    <property type="project" value="InterPro"/>
</dbReference>
<evidence type="ECO:0000313" key="3">
    <source>
        <dbReference type="Proteomes" id="UP000030351"/>
    </source>
</evidence>
<keyword evidence="3" id="KW-1185">Reference proteome</keyword>
<dbReference type="RefSeq" id="WP_034893061.1">
    <property type="nucleotide sequence ID" value="NZ_JRUQ01000038.1"/>
</dbReference>
<dbReference type="GO" id="GO:0016829">
    <property type="term" value="F:lyase activity"/>
    <property type="evidence" value="ECO:0007669"/>
    <property type="project" value="UniProtKB-KW"/>
</dbReference>
<evidence type="ECO:0000313" key="2">
    <source>
        <dbReference type="EMBL" id="KGT93027.1"/>
    </source>
</evidence>